<name>A0A1Y5HZG3_OLEAN</name>
<dbReference type="Proteomes" id="UP000227088">
    <property type="component" value="Unassembled WGS sequence"/>
</dbReference>
<keyword evidence="1" id="KW-1133">Transmembrane helix</keyword>
<accession>A0A1Y5HZG3</accession>
<evidence type="ECO:0000313" key="3">
    <source>
        <dbReference type="Proteomes" id="UP000227088"/>
    </source>
</evidence>
<evidence type="ECO:0000256" key="1">
    <source>
        <dbReference type="SAM" id="Phobius"/>
    </source>
</evidence>
<dbReference type="AlphaFoldDB" id="A0A1Y5HZG3"/>
<reference evidence="3" key="1">
    <citation type="journal article" date="2017" name="Proc. Natl. Acad. Sci. U.S.A.">
        <title>Simulation of Deepwater Horizon oil plume reveals substrate specialization within a complex community of hydrocarbon degraders.</title>
        <authorList>
            <person name="Hu P."/>
            <person name="Dubinsky E.A."/>
            <person name="Probst A.J."/>
            <person name="Wang J."/>
            <person name="Sieber C.M.K."/>
            <person name="Tom L.M."/>
            <person name="Gardinali P."/>
            <person name="Banfield J.F."/>
            <person name="Atlas R.M."/>
            <person name="Andersen G.L."/>
        </authorList>
    </citation>
    <scope>NUCLEOTIDE SEQUENCE [LARGE SCALE GENOMIC DNA]</scope>
</reference>
<organism evidence="2 3">
    <name type="scientific">Oleispira antarctica</name>
    <dbReference type="NCBI Taxonomy" id="188908"/>
    <lineage>
        <taxon>Bacteria</taxon>
        <taxon>Pseudomonadati</taxon>
        <taxon>Pseudomonadota</taxon>
        <taxon>Gammaproteobacteria</taxon>
        <taxon>Oceanospirillales</taxon>
        <taxon>Oceanospirillaceae</taxon>
        <taxon>Oleispira</taxon>
    </lineage>
</organism>
<keyword evidence="1" id="KW-0812">Transmembrane</keyword>
<comment type="caution">
    <text evidence="2">The sequence shown here is derived from an EMBL/GenBank/DDBJ whole genome shotgun (WGS) entry which is preliminary data.</text>
</comment>
<dbReference type="EMBL" id="MABE01000126">
    <property type="protein sequence ID" value="OUS41193.1"/>
    <property type="molecule type" value="Genomic_DNA"/>
</dbReference>
<evidence type="ECO:0000313" key="2">
    <source>
        <dbReference type="EMBL" id="OUS41193.1"/>
    </source>
</evidence>
<protein>
    <submittedName>
        <fullName evidence="2">Uncharacterized protein</fullName>
    </submittedName>
</protein>
<gene>
    <name evidence="2" type="ORF">A9R00_02150</name>
</gene>
<sequence length="233" mass="26425">MEYYEFIEPERSANQQFIGTPYVYSGSVESKQNSKKYQFSGVLYDLDDKYLDITIPNDITVKEHPMLSASLDSTLRHNLIELSNSEVKQVSGEAALLVVNPSYPFHLDAIKEQPQEFFRQNYLKYQPLALSAMALEKFNCPNIVLLNIDVYEELPTTLEYGYCKIKGDTSSYAWHSLLADKIVNNVVHDKMFGHQVSYLGFIVTVPFDVVAASFYTLGWGLVSSKNLMASGEE</sequence>
<feature type="transmembrane region" description="Helical" evidence="1">
    <location>
        <begin position="198"/>
        <end position="222"/>
    </location>
</feature>
<keyword evidence="1" id="KW-0472">Membrane</keyword>
<proteinExistence type="predicted"/>